<organism evidence="8 9">
    <name type="scientific">Proteus alimentorum</name>
    <dbReference type="NCBI Taxonomy" id="1973495"/>
    <lineage>
        <taxon>Bacteria</taxon>
        <taxon>Pseudomonadati</taxon>
        <taxon>Pseudomonadota</taxon>
        <taxon>Gammaproteobacteria</taxon>
        <taxon>Enterobacterales</taxon>
        <taxon>Morganellaceae</taxon>
        <taxon>Proteus</taxon>
    </lineage>
</organism>
<gene>
    <name evidence="8" type="ORF">I4902_18425</name>
</gene>
<comment type="subcellular location">
    <subcellularLocation>
        <location evidence="1">Periplasm</location>
    </subcellularLocation>
</comment>
<dbReference type="Pfam" id="PF00345">
    <property type="entry name" value="PapD_N"/>
    <property type="match status" value="1"/>
</dbReference>
<evidence type="ECO:0000256" key="3">
    <source>
        <dbReference type="ARBA" id="ARBA00022729"/>
    </source>
</evidence>
<dbReference type="InterPro" id="IPR008962">
    <property type="entry name" value="PapD-like_sf"/>
</dbReference>
<reference evidence="8 9" key="1">
    <citation type="submission" date="2020-11" db="EMBL/GenBank/DDBJ databases">
        <title>Enhanced detection system for hospital associated transmission using whole genome sequencing surveillance.</title>
        <authorList>
            <person name="Harrison L.H."/>
            <person name="Van Tyne D."/>
            <person name="Marsh J.W."/>
            <person name="Griffith M.P."/>
            <person name="Snyder D.J."/>
            <person name="Cooper V.S."/>
            <person name="Mustapha M."/>
        </authorList>
    </citation>
    <scope>NUCLEOTIDE SEQUENCE [LARGE SCALE GENOMIC DNA]</scope>
    <source>
        <strain evidence="8 9">PR00075</strain>
    </source>
</reference>
<dbReference type="InterPro" id="IPR016148">
    <property type="entry name" value="Pili_assmbl_chaperone_C"/>
</dbReference>
<accession>A0ABS0J056</accession>
<evidence type="ECO:0000259" key="7">
    <source>
        <dbReference type="Pfam" id="PF02753"/>
    </source>
</evidence>
<evidence type="ECO:0000256" key="1">
    <source>
        <dbReference type="ARBA" id="ARBA00004418"/>
    </source>
</evidence>
<feature type="domain" description="Pili assembly chaperone N-terminal" evidence="6">
    <location>
        <begin position="25"/>
        <end position="145"/>
    </location>
</feature>
<keyword evidence="5" id="KW-0143">Chaperone</keyword>
<sequence>MKNLIRDITLIFTLFMTSFGAYTQGVSLGKTRIIFSESYSEGVSITNDDNKPYLIQAGVTTDLDGNLSPNFIVTPPIFRLENKSTSSMRILLKDAISLPNDKESLFYLNTKIIPSTEKNNADDEVSKLVLITSFVIKVIYRPDSISKPTDIDYGKVKLQNQGKNWSFNNPTPYYFTLIKITLNKEKYSKSIIIPPYGQTKIDVNNINKASWFFINDYGELSKEFHYKDVVK</sequence>
<dbReference type="PRINTS" id="PR00969">
    <property type="entry name" value="CHAPERONPILI"/>
</dbReference>
<evidence type="ECO:0000256" key="2">
    <source>
        <dbReference type="ARBA" id="ARBA00007399"/>
    </source>
</evidence>
<keyword evidence="3" id="KW-0732">Signal</keyword>
<dbReference type="Proteomes" id="UP000614721">
    <property type="component" value="Unassembled WGS sequence"/>
</dbReference>
<proteinExistence type="inferred from homology"/>
<evidence type="ECO:0000313" key="8">
    <source>
        <dbReference type="EMBL" id="MBG2881225.1"/>
    </source>
</evidence>
<evidence type="ECO:0000313" key="9">
    <source>
        <dbReference type="Proteomes" id="UP000614721"/>
    </source>
</evidence>
<dbReference type="Gene3D" id="2.60.40.10">
    <property type="entry name" value="Immunoglobulins"/>
    <property type="match status" value="2"/>
</dbReference>
<dbReference type="PANTHER" id="PTHR30251">
    <property type="entry name" value="PILUS ASSEMBLY CHAPERONE"/>
    <property type="match status" value="1"/>
</dbReference>
<feature type="domain" description="Pili assembly chaperone C-terminal" evidence="7">
    <location>
        <begin position="168"/>
        <end position="219"/>
    </location>
</feature>
<dbReference type="EMBL" id="JADSJP010000063">
    <property type="protein sequence ID" value="MBG2881225.1"/>
    <property type="molecule type" value="Genomic_DNA"/>
</dbReference>
<evidence type="ECO:0000256" key="5">
    <source>
        <dbReference type="ARBA" id="ARBA00023186"/>
    </source>
</evidence>
<dbReference type="SUPFAM" id="SSF49354">
    <property type="entry name" value="PapD-like"/>
    <property type="match status" value="1"/>
</dbReference>
<comment type="caution">
    <text evidence="8">The sequence shown here is derived from an EMBL/GenBank/DDBJ whole genome shotgun (WGS) entry which is preliminary data.</text>
</comment>
<dbReference type="RefSeq" id="WP_196566995.1">
    <property type="nucleotide sequence ID" value="NZ_JADRYY010000009.1"/>
</dbReference>
<dbReference type="Pfam" id="PF02753">
    <property type="entry name" value="PapD_C"/>
    <property type="match status" value="1"/>
</dbReference>
<keyword evidence="4" id="KW-0574">Periplasm</keyword>
<dbReference type="InterPro" id="IPR036316">
    <property type="entry name" value="Pili_assmbl_chap_C_dom_sf"/>
</dbReference>
<dbReference type="SUPFAM" id="SSF49584">
    <property type="entry name" value="Periplasmic chaperone C-domain"/>
    <property type="match status" value="1"/>
</dbReference>
<comment type="similarity">
    <text evidence="2">Belongs to the periplasmic pilus chaperone family.</text>
</comment>
<evidence type="ECO:0000256" key="4">
    <source>
        <dbReference type="ARBA" id="ARBA00022764"/>
    </source>
</evidence>
<name>A0ABS0J056_9GAMM</name>
<dbReference type="InterPro" id="IPR050643">
    <property type="entry name" value="Periplasmic_pilus_chap"/>
</dbReference>
<dbReference type="InterPro" id="IPR001829">
    <property type="entry name" value="Pili_assmbl_chaperone_bac"/>
</dbReference>
<evidence type="ECO:0000259" key="6">
    <source>
        <dbReference type="Pfam" id="PF00345"/>
    </source>
</evidence>
<keyword evidence="9" id="KW-1185">Reference proteome</keyword>
<dbReference type="InterPro" id="IPR016147">
    <property type="entry name" value="Pili_assmbl_chaperone_N"/>
</dbReference>
<protein>
    <submittedName>
        <fullName evidence="8">Molecular chaperone</fullName>
    </submittedName>
</protein>
<dbReference type="InterPro" id="IPR013783">
    <property type="entry name" value="Ig-like_fold"/>
</dbReference>
<dbReference type="PANTHER" id="PTHR30251:SF2">
    <property type="entry name" value="FIMBRIAL CHAPERONE YADV-RELATED"/>
    <property type="match status" value="1"/>
</dbReference>